<evidence type="ECO:0000256" key="4">
    <source>
        <dbReference type="ARBA" id="ARBA00022679"/>
    </source>
</evidence>
<evidence type="ECO:0000256" key="2">
    <source>
        <dbReference type="ARBA" id="ARBA00011971"/>
    </source>
</evidence>
<evidence type="ECO:0000313" key="8">
    <source>
        <dbReference type="EMBL" id="MFC3495111.1"/>
    </source>
</evidence>
<organism evidence="8 9">
    <name type="scientific">Glycomyces rhizosphaerae</name>
    <dbReference type="NCBI Taxonomy" id="2054422"/>
    <lineage>
        <taxon>Bacteria</taxon>
        <taxon>Bacillati</taxon>
        <taxon>Actinomycetota</taxon>
        <taxon>Actinomycetes</taxon>
        <taxon>Glycomycetales</taxon>
        <taxon>Glycomycetaceae</taxon>
        <taxon>Glycomyces</taxon>
    </lineage>
</organism>
<feature type="domain" description="Phosphoribosyltransferase" evidence="7">
    <location>
        <begin position="42"/>
        <end position="152"/>
    </location>
</feature>
<comment type="catalytic activity">
    <reaction evidence="6">
        <text>orotidine 5'-phosphate + diphosphate = orotate + 5-phospho-alpha-D-ribose 1-diphosphate</text>
        <dbReference type="Rhea" id="RHEA:10380"/>
        <dbReference type="ChEBI" id="CHEBI:30839"/>
        <dbReference type="ChEBI" id="CHEBI:33019"/>
        <dbReference type="ChEBI" id="CHEBI:57538"/>
        <dbReference type="ChEBI" id="CHEBI:58017"/>
        <dbReference type="EC" id="2.4.2.10"/>
    </reaction>
</comment>
<evidence type="ECO:0000256" key="6">
    <source>
        <dbReference type="HAMAP-Rule" id="MF_01208"/>
    </source>
</evidence>
<comment type="pathway">
    <text evidence="1 6">Pyrimidine metabolism; UMP biosynthesis via de novo pathway; UMP from orotate: step 1/2.</text>
</comment>
<keyword evidence="5 6" id="KW-0665">Pyrimidine biosynthesis</keyword>
<feature type="binding site" evidence="6">
    <location>
        <position position="90"/>
    </location>
    <ligand>
        <name>5-phospho-alpha-D-ribose 1-diphosphate</name>
        <dbReference type="ChEBI" id="CHEBI:58017"/>
        <note>ligand shared between dimeric partners</note>
    </ligand>
</feature>
<dbReference type="InterPro" id="IPR023031">
    <property type="entry name" value="OPRT"/>
</dbReference>
<feature type="binding site" description="in other chain" evidence="6">
    <location>
        <begin position="116"/>
        <end position="124"/>
    </location>
    <ligand>
        <name>5-phospho-alpha-D-ribose 1-diphosphate</name>
        <dbReference type="ChEBI" id="CHEBI:58017"/>
        <note>ligand shared between dimeric partners</note>
    </ligand>
</feature>
<comment type="subunit">
    <text evidence="6">Homodimer.</text>
</comment>
<dbReference type="NCBIfam" id="TIGR00336">
    <property type="entry name" value="pyrE"/>
    <property type="match status" value="1"/>
</dbReference>
<feature type="binding site" description="in other chain" evidence="6">
    <location>
        <position position="24"/>
    </location>
    <ligand>
        <name>5-phospho-alpha-D-ribose 1-diphosphate</name>
        <dbReference type="ChEBI" id="CHEBI:58017"/>
        <note>ligand shared between dimeric partners</note>
    </ligand>
</feature>
<evidence type="ECO:0000256" key="3">
    <source>
        <dbReference type="ARBA" id="ARBA00022676"/>
    </source>
</evidence>
<dbReference type="GO" id="GO:0004588">
    <property type="term" value="F:orotate phosphoribosyltransferase activity"/>
    <property type="evidence" value="ECO:0007669"/>
    <property type="project" value="UniProtKB-EC"/>
</dbReference>
<keyword evidence="9" id="KW-1185">Reference proteome</keyword>
<reference evidence="9" key="1">
    <citation type="journal article" date="2019" name="Int. J. Syst. Evol. Microbiol.">
        <title>The Global Catalogue of Microorganisms (GCM) 10K type strain sequencing project: providing services to taxonomists for standard genome sequencing and annotation.</title>
        <authorList>
            <consortium name="The Broad Institute Genomics Platform"/>
            <consortium name="The Broad Institute Genome Sequencing Center for Infectious Disease"/>
            <person name="Wu L."/>
            <person name="Ma J."/>
        </authorList>
    </citation>
    <scope>NUCLEOTIDE SEQUENCE [LARGE SCALE GENOMIC DNA]</scope>
    <source>
        <strain evidence="9">CGMCC 4.7396</strain>
    </source>
</reference>
<dbReference type="Pfam" id="PF00156">
    <property type="entry name" value="Pribosyltran"/>
    <property type="match status" value="1"/>
</dbReference>
<comment type="cofactor">
    <cofactor evidence="6">
        <name>Mg(2+)</name>
        <dbReference type="ChEBI" id="CHEBI:18420"/>
    </cofactor>
</comment>
<feature type="binding site" evidence="6">
    <location>
        <position position="148"/>
    </location>
    <ligand>
        <name>orotate</name>
        <dbReference type="ChEBI" id="CHEBI:30839"/>
    </ligand>
</feature>
<evidence type="ECO:0000256" key="5">
    <source>
        <dbReference type="ARBA" id="ARBA00022975"/>
    </source>
</evidence>
<dbReference type="InterPro" id="IPR029057">
    <property type="entry name" value="PRTase-like"/>
</dbReference>
<accession>A0ABV7Q2R1</accession>
<name>A0ABV7Q2R1_9ACTN</name>
<dbReference type="RefSeq" id="WP_387979461.1">
    <property type="nucleotide sequence ID" value="NZ_JBHRWO010000021.1"/>
</dbReference>
<feature type="binding site" evidence="6">
    <location>
        <position position="120"/>
    </location>
    <ligand>
        <name>orotate</name>
        <dbReference type="ChEBI" id="CHEBI:30839"/>
    </ligand>
</feature>
<comment type="function">
    <text evidence="6">Catalyzes the transfer of a ribosyl phosphate group from 5-phosphoribose 1-diphosphate to orotate, leading to the formation of orotidine monophosphate (OMP).</text>
</comment>
<feature type="binding site" description="in other chain" evidence="6">
    <location>
        <position position="91"/>
    </location>
    <ligand>
        <name>5-phospho-alpha-D-ribose 1-diphosphate</name>
        <dbReference type="ChEBI" id="CHEBI:58017"/>
        <note>ligand shared between dimeric partners</note>
    </ligand>
</feature>
<dbReference type="InterPro" id="IPR004467">
    <property type="entry name" value="Or_phspho_trans_dom"/>
</dbReference>
<keyword evidence="4 6" id="KW-0808">Transferase</keyword>
<dbReference type="PANTHER" id="PTHR19278">
    <property type="entry name" value="OROTATE PHOSPHORIBOSYLTRANSFERASE"/>
    <property type="match status" value="1"/>
</dbReference>
<dbReference type="Proteomes" id="UP001595712">
    <property type="component" value="Unassembled WGS sequence"/>
</dbReference>
<dbReference type="EMBL" id="JBHRWO010000021">
    <property type="protein sequence ID" value="MFC3495111.1"/>
    <property type="molecule type" value="Genomic_DNA"/>
</dbReference>
<sequence>MSNDSNLARDIYNRAHLTGEFQLRSGVVAHEYFDKYQFEADPVLLRRIAEALAPLVPAHGVDALAGMEMGGIPIVTMLSQVTGIPALFVRKEAKTYGTCRLAEGGEVDGQRLFIVEDVVTSGGAILDSLGELRSRGGIVEAGVCVIDRESGGLKNLAEAGVQLQPLFTMTELKAAGAK</sequence>
<dbReference type="InterPro" id="IPR000836">
    <property type="entry name" value="PRTase_dom"/>
</dbReference>
<gene>
    <name evidence="6 8" type="primary">pyrE</name>
    <name evidence="8" type="ORF">ACFO8M_21705</name>
</gene>
<keyword evidence="3 6" id="KW-0328">Glycosyltransferase</keyword>
<protein>
    <recommendedName>
        <fullName evidence="2 6">Orotate phosphoribosyltransferase</fullName>
        <shortName evidence="6">OPRT</shortName>
        <shortName evidence="6">OPRTase</shortName>
        <ecNumber evidence="2 6">2.4.2.10</ecNumber>
    </recommendedName>
</protein>
<evidence type="ECO:0000256" key="1">
    <source>
        <dbReference type="ARBA" id="ARBA00004889"/>
    </source>
</evidence>
<evidence type="ECO:0000259" key="7">
    <source>
        <dbReference type="Pfam" id="PF00156"/>
    </source>
</evidence>
<keyword evidence="6" id="KW-0460">Magnesium</keyword>
<comment type="caution">
    <text evidence="6">Lacks conserved residue(s) required for the propagation of feature annotation.</text>
</comment>
<comment type="caution">
    <text evidence="8">The sequence shown here is derived from an EMBL/GenBank/DDBJ whole genome shotgun (WGS) entry which is preliminary data.</text>
</comment>
<evidence type="ECO:0000313" key="9">
    <source>
        <dbReference type="Proteomes" id="UP001595712"/>
    </source>
</evidence>
<dbReference type="PANTHER" id="PTHR19278:SF9">
    <property type="entry name" value="URIDINE 5'-MONOPHOSPHATE SYNTHASE"/>
    <property type="match status" value="1"/>
</dbReference>
<dbReference type="CDD" id="cd06223">
    <property type="entry name" value="PRTases_typeI"/>
    <property type="match status" value="1"/>
</dbReference>
<dbReference type="EC" id="2.4.2.10" evidence="2 6"/>
<feature type="binding site" evidence="6">
    <location>
        <position position="94"/>
    </location>
    <ligand>
        <name>5-phospho-alpha-D-ribose 1-diphosphate</name>
        <dbReference type="ChEBI" id="CHEBI:58017"/>
        <note>ligand shared between dimeric partners</note>
    </ligand>
</feature>
<dbReference type="HAMAP" id="MF_01208">
    <property type="entry name" value="PyrE"/>
    <property type="match status" value="1"/>
</dbReference>
<proteinExistence type="inferred from homology"/>
<comment type="similarity">
    <text evidence="6">Belongs to the purine/pyrimidine phosphoribosyltransferase family. PyrE subfamily.</text>
</comment>
<dbReference type="Gene3D" id="3.40.50.2020">
    <property type="match status" value="1"/>
</dbReference>
<dbReference type="SUPFAM" id="SSF53271">
    <property type="entry name" value="PRTase-like"/>
    <property type="match status" value="1"/>
</dbReference>